<proteinExistence type="predicted"/>
<protein>
    <submittedName>
        <fullName evidence="2">HET-domain-containing protein</fullName>
    </submittedName>
</protein>
<reference evidence="2 3" key="1">
    <citation type="submission" date="2016-05" db="EMBL/GenBank/DDBJ databases">
        <title>A degradative enzymes factory behind the ericoid mycorrhizal symbiosis.</title>
        <authorList>
            <consortium name="DOE Joint Genome Institute"/>
            <person name="Martino E."/>
            <person name="Morin E."/>
            <person name="Grelet G."/>
            <person name="Kuo A."/>
            <person name="Kohler A."/>
            <person name="Daghino S."/>
            <person name="Barry K."/>
            <person name="Choi C."/>
            <person name="Cichocki N."/>
            <person name="Clum A."/>
            <person name="Copeland A."/>
            <person name="Hainaut M."/>
            <person name="Haridas S."/>
            <person name="Labutti K."/>
            <person name="Lindquist E."/>
            <person name="Lipzen A."/>
            <person name="Khouja H.-R."/>
            <person name="Murat C."/>
            <person name="Ohm R."/>
            <person name="Olson A."/>
            <person name="Spatafora J."/>
            <person name="Veneault-Fourrey C."/>
            <person name="Henrissat B."/>
            <person name="Grigoriev I."/>
            <person name="Martin F."/>
            <person name="Perotto S."/>
        </authorList>
    </citation>
    <scope>NUCLEOTIDE SEQUENCE [LARGE SCALE GENOMIC DNA]</scope>
    <source>
        <strain evidence="2 3">UAMH 7357</strain>
    </source>
</reference>
<dbReference type="Proteomes" id="UP000235672">
    <property type="component" value="Unassembled WGS sequence"/>
</dbReference>
<gene>
    <name evidence="2" type="ORF">NA56DRAFT_585974</name>
</gene>
<dbReference type="Pfam" id="PF06985">
    <property type="entry name" value="HET"/>
    <property type="match status" value="1"/>
</dbReference>
<evidence type="ECO:0000259" key="1">
    <source>
        <dbReference type="Pfam" id="PF06985"/>
    </source>
</evidence>
<feature type="domain" description="Heterokaryon incompatibility" evidence="1">
    <location>
        <begin position="31"/>
        <end position="202"/>
    </location>
</feature>
<dbReference type="STRING" id="1745343.A0A2J6PGT0"/>
<dbReference type="PANTHER" id="PTHR33112">
    <property type="entry name" value="DOMAIN PROTEIN, PUTATIVE-RELATED"/>
    <property type="match status" value="1"/>
</dbReference>
<sequence length="500" mass="57208">MPKRLLDLTSFSDNESADLRLVETVVPNAPYATLSHCWGSSLTAERTTTIANLDERKVRIHFTSLTPNFRDAVIISRRLGIRYLWIDAMCILQDSQHDWVVESAKMAEVYGCSLLTIAADASDDSFGGCFNARSVTQAHLVTGIAKDARDGSLAVEVKSQMANGHVSSVVFLEPTLRDTLKGLTPAPCRNSPLMERGWVFQEKLLSPRIIHFTSSQVVWECWVGSQTEDLFTTAFGWEQRTLTQMMRSESLGIRQFLNIWYRDFIYEDYARRKFTKRADRLVAIAGVAKSIQQHRRSGRYLAGIWESNLHYGLSWSVDMQEEVHMPSRAPSWTWASHDTPLSADCWKFLFTKDPSFSFVEAELKCIPGITQEFGHVNGGSITVKGKLGEMKLHCEWGPRFTLYDVRLDDKARVGDRDGILACHGLLLGSREFTRYFLLLEQCDDRVLFKLPRGVDGNQKVKSFKRIGICTWNFRPYYRAYGSDGWKNWKWMFRKETLKLC</sequence>
<dbReference type="OrthoDB" id="5362512at2759"/>
<dbReference type="PANTHER" id="PTHR33112:SF13">
    <property type="entry name" value="HETEROKARYON INCOMPATIBILITY DOMAIN-CONTAINING PROTEIN"/>
    <property type="match status" value="1"/>
</dbReference>
<evidence type="ECO:0000313" key="3">
    <source>
        <dbReference type="Proteomes" id="UP000235672"/>
    </source>
</evidence>
<evidence type="ECO:0000313" key="2">
    <source>
        <dbReference type="EMBL" id="PMD13265.1"/>
    </source>
</evidence>
<name>A0A2J6PGT0_9HELO</name>
<dbReference type="InterPro" id="IPR010730">
    <property type="entry name" value="HET"/>
</dbReference>
<organism evidence="2 3">
    <name type="scientific">Hyaloscypha hepaticicola</name>
    <dbReference type="NCBI Taxonomy" id="2082293"/>
    <lineage>
        <taxon>Eukaryota</taxon>
        <taxon>Fungi</taxon>
        <taxon>Dikarya</taxon>
        <taxon>Ascomycota</taxon>
        <taxon>Pezizomycotina</taxon>
        <taxon>Leotiomycetes</taxon>
        <taxon>Helotiales</taxon>
        <taxon>Hyaloscyphaceae</taxon>
        <taxon>Hyaloscypha</taxon>
    </lineage>
</organism>
<dbReference type="AlphaFoldDB" id="A0A2J6PGT0"/>
<dbReference type="EMBL" id="KZ613534">
    <property type="protein sequence ID" value="PMD13265.1"/>
    <property type="molecule type" value="Genomic_DNA"/>
</dbReference>
<accession>A0A2J6PGT0</accession>
<keyword evidence="3" id="KW-1185">Reference proteome</keyword>